<evidence type="ECO:0000313" key="1">
    <source>
        <dbReference type="EMBL" id="KAF2122451.1"/>
    </source>
</evidence>
<dbReference type="Gene3D" id="3.40.50.300">
    <property type="entry name" value="P-loop containing nucleotide triphosphate hydrolases"/>
    <property type="match status" value="1"/>
</dbReference>
<gene>
    <name evidence="1" type="ORF">BDV96DRAFT_592987</name>
</gene>
<evidence type="ECO:0000313" key="2">
    <source>
        <dbReference type="Proteomes" id="UP000799770"/>
    </source>
</evidence>
<evidence type="ECO:0008006" key="3">
    <source>
        <dbReference type="Google" id="ProtNLM"/>
    </source>
</evidence>
<dbReference type="SUPFAM" id="SSF52540">
    <property type="entry name" value="P-loop containing nucleoside triphosphate hydrolases"/>
    <property type="match status" value="1"/>
</dbReference>
<sequence length="189" mass="21803">MGAAPVLYINGFPGTGKLTVARAIIGLLGEDQALLIDNHGLIDPVEARCGRSHPRYLIERRKERERTFRLYVYDKGTRFKTLVFTGNEYLFLERPDAARKAGRMFIPVNLFCDIEENVQRICSDDRAHSGTTKLLDPKILVDLRSRFEIFRFDIPEELCLNITSKEPEEVARAIVKWLTSWRASRIRSY</sequence>
<accession>A0A6A5ZW09</accession>
<protein>
    <recommendedName>
        <fullName evidence="3">P-loop containing nucleoside triphosphate hydrolase protein</fullName>
    </recommendedName>
</protein>
<dbReference type="EMBL" id="ML977310">
    <property type="protein sequence ID" value="KAF2122451.1"/>
    <property type="molecule type" value="Genomic_DNA"/>
</dbReference>
<dbReference type="InterPro" id="IPR027417">
    <property type="entry name" value="P-loop_NTPase"/>
</dbReference>
<keyword evidence="2" id="KW-1185">Reference proteome</keyword>
<name>A0A6A5ZW09_9PLEO</name>
<proteinExistence type="predicted"/>
<organism evidence="1 2">
    <name type="scientific">Lophiotrema nucula</name>
    <dbReference type="NCBI Taxonomy" id="690887"/>
    <lineage>
        <taxon>Eukaryota</taxon>
        <taxon>Fungi</taxon>
        <taxon>Dikarya</taxon>
        <taxon>Ascomycota</taxon>
        <taxon>Pezizomycotina</taxon>
        <taxon>Dothideomycetes</taxon>
        <taxon>Pleosporomycetidae</taxon>
        <taxon>Pleosporales</taxon>
        <taxon>Lophiotremataceae</taxon>
        <taxon>Lophiotrema</taxon>
    </lineage>
</organism>
<dbReference type="Proteomes" id="UP000799770">
    <property type="component" value="Unassembled WGS sequence"/>
</dbReference>
<reference evidence="1" key="1">
    <citation type="journal article" date="2020" name="Stud. Mycol.">
        <title>101 Dothideomycetes genomes: a test case for predicting lifestyles and emergence of pathogens.</title>
        <authorList>
            <person name="Haridas S."/>
            <person name="Albert R."/>
            <person name="Binder M."/>
            <person name="Bloem J."/>
            <person name="Labutti K."/>
            <person name="Salamov A."/>
            <person name="Andreopoulos B."/>
            <person name="Baker S."/>
            <person name="Barry K."/>
            <person name="Bills G."/>
            <person name="Bluhm B."/>
            <person name="Cannon C."/>
            <person name="Castanera R."/>
            <person name="Culley D."/>
            <person name="Daum C."/>
            <person name="Ezra D."/>
            <person name="Gonzalez J."/>
            <person name="Henrissat B."/>
            <person name="Kuo A."/>
            <person name="Liang C."/>
            <person name="Lipzen A."/>
            <person name="Lutzoni F."/>
            <person name="Magnuson J."/>
            <person name="Mondo S."/>
            <person name="Nolan M."/>
            <person name="Ohm R."/>
            <person name="Pangilinan J."/>
            <person name="Park H.-J."/>
            <person name="Ramirez L."/>
            <person name="Alfaro M."/>
            <person name="Sun H."/>
            <person name="Tritt A."/>
            <person name="Yoshinaga Y."/>
            <person name="Zwiers L.-H."/>
            <person name="Turgeon B."/>
            <person name="Goodwin S."/>
            <person name="Spatafora J."/>
            <person name="Crous P."/>
            <person name="Grigoriev I."/>
        </authorList>
    </citation>
    <scope>NUCLEOTIDE SEQUENCE</scope>
    <source>
        <strain evidence="1">CBS 627.86</strain>
    </source>
</reference>
<dbReference type="OrthoDB" id="5426988at2759"/>
<dbReference type="AlphaFoldDB" id="A0A6A5ZW09"/>